<dbReference type="AlphaFoldDB" id="A0A5M6ITZ8"/>
<feature type="signal peptide" evidence="4">
    <location>
        <begin position="1"/>
        <end position="22"/>
    </location>
</feature>
<evidence type="ECO:0000256" key="1">
    <source>
        <dbReference type="ARBA" id="ARBA00004196"/>
    </source>
</evidence>
<evidence type="ECO:0000256" key="4">
    <source>
        <dbReference type="SAM" id="SignalP"/>
    </source>
</evidence>
<dbReference type="GO" id="GO:0005886">
    <property type="term" value="C:plasma membrane"/>
    <property type="evidence" value="ECO:0007669"/>
    <property type="project" value="TreeGrafter"/>
</dbReference>
<dbReference type="Gene3D" id="2.40.30.170">
    <property type="match status" value="1"/>
</dbReference>
<dbReference type="Gene3D" id="1.10.287.470">
    <property type="entry name" value="Helix hairpin bin"/>
    <property type="match status" value="1"/>
</dbReference>
<dbReference type="GO" id="GO:0030313">
    <property type="term" value="C:cell envelope"/>
    <property type="evidence" value="ECO:0007669"/>
    <property type="project" value="UniProtKB-SubCell"/>
</dbReference>
<feature type="domain" description="Multidrug resistance protein MdtA-like beta-barrel" evidence="7">
    <location>
        <begin position="202"/>
        <end position="271"/>
    </location>
</feature>
<evidence type="ECO:0000259" key="8">
    <source>
        <dbReference type="Pfam" id="PF25967"/>
    </source>
</evidence>
<evidence type="ECO:0000313" key="10">
    <source>
        <dbReference type="Proteomes" id="UP000325255"/>
    </source>
</evidence>
<comment type="caution">
    <text evidence="9">The sequence shown here is derived from an EMBL/GenBank/DDBJ whole genome shotgun (WGS) entry which is preliminary data.</text>
</comment>
<feature type="domain" description="Multidrug resistance protein MdtA-like barrel-sandwich hybrid" evidence="6">
    <location>
        <begin position="57"/>
        <end position="188"/>
    </location>
</feature>
<protein>
    <submittedName>
        <fullName evidence="9">Efflux RND transporter periplasmic adaptor subunit</fullName>
    </submittedName>
</protein>
<accession>A0A5M6ITZ8</accession>
<keyword evidence="10" id="KW-1185">Reference proteome</keyword>
<dbReference type="InterPro" id="IPR058625">
    <property type="entry name" value="MdtA-like_BSH"/>
</dbReference>
<evidence type="ECO:0000259" key="7">
    <source>
        <dbReference type="Pfam" id="PF25944"/>
    </source>
</evidence>
<feature type="domain" description="Multidrug resistance protein MdtA-like alpha-helical hairpin" evidence="5">
    <location>
        <begin position="101"/>
        <end position="166"/>
    </location>
</feature>
<feature type="region of interest" description="Disordered" evidence="3">
    <location>
        <begin position="371"/>
        <end position="395"/>
    </location>
</feature>
<evidence type="ECO:0000313" key="9">
    <source>
        <dbReference type="EMBL" id="KAA5611691.1"/>
    </source>
</evidence>
<dbReference type="RefSeq" id="WP_150041232.1">
    <property type="nucleotide sequence ID" value="NZ_OW485601.1"/>
</dbReference>
<dbReference type="InterPro" id="IPR058627">
    <property type="entry name" value="MdtA-like_C"/>
</dbReference>
<dbReference type="Gene3D" id="2.40.420.20">
    <property type="match status" value="1"/>
</dbReference>
<dbReference type="Pfam" id="PF25917">
    <property type="entry name" value="BSH_RND"/>
    <property type="match status" value="1"/>
</dbReference>
<dbReference type="Proteomes" id="UP000325255">
    <property type="component" value="Unassembled WGS sequence"/>
</dbReference>
<dbReference type="FunFam" id="2.40.420.20:FF:000001">
    <property type="entry name" value="Efflux RND transporter periplasmic adaptor subunit"/>
    <property type="match status" value="1"/>
</dbReference>
<keyword evidence="4" id="KW-0732">Signal</keyword>
<dbReference type="NCBIfam" id="TIGR01730">
    <property type="entry name" value="RND_mfp"/>
    <property type="match status" value="1"/>
</dbReference>
<gene>
    <name evidence="9" type="ORF">F1189_12900</name>
</gene>
<dbReference type="InterPro" id="IPR058626">
    <property type="entry name" value="MdtA-like_b-barrel"/>
</dbReference>
<dbReference type="PANTHER" id="PTHR30158">
    <property type="entry name" value="ACRA/E-RELATED COMPONENT OF DRUG EFFLUX TRANSPORTER"/>
    <property type="match status" value="1"/>
</dbReference>
<organism evidence="9 10">
    <name type="scientific">Rhodovastum atsumiense</name>
    <dbReference type="NCBI Taxonomy" id="504468"/>
    <lineage>
        <taxon>Bacteria</taxon>
        <taxon>Pseudomonadati</taxon>
        <taxon>Pseudomonadota</taxon>
        <taxon>Alphaproteobacteria</taxon>
        <taxon>Acetobacterales</taxon>
        <taxon>Acetobacteraceae</taxon>
        <taxon>Rhodovastum</taxon>
    </lineage>
</organism>
<comment type="subcellular location">
    <subcellularLocation>
        <location evidence="1">Cell envelope</location>
    </subcellularLocation>
</comment>
<dbReference type="GO" id="GO:0022857">
    <property type="term" value="F:transmembrane transporter activity"/>
    <property type="evidence" value="ECO:0007669"/>
    <property type="project" value="InterPro"/>
</dbReference>
<dbReference type="SUPFAM" id="SSF111369">
    <property type="entry name" value="HlyD-like secretion proteins"/>
    <property type="match status" value="1"/>
</dbReference>
<dbReference type="GO" id="GO:0046677">
    <property type="term" value="P:response to antibiotic"/>
    <property type="evidence" value="ECO:0007669"/>
    <property type="project" value="TreeGrafter"/>
</dbReference>
<evidence type="ECO:0000259" key="6">
    <source>
        <dbReference type="Pfam" id="PF25917"/>
    </source>
</evidence>
<comment type="similarity">
    <text evidence="2">Belongs to the membrane fusion protein (MFP) (TC 8.A.1) family.</text>
</comment>
<sequence>MAVRLLVVVLAFAVGCAMPARAQMGPPGPPAVGVITAERKPITETNEFVGRIQATDRVDIVARVTAFLQERLFTEGVEVQKGDLLYRLERPPFEADLQAKLATVAQMQALLRNATITLNRAQTLLNTPAGQRSQVDDALAQQASYAAQLQGAQAQARSSQINLDYTEIHAPIAGKIGRTTVTTGNVVGPTTGVLTTIVSQDPMYVLFPIAVRTGLDLRNRYADKGGFAAVKIRVRLPDGVTYPLDGQLDYVDPTVAQGTDTIMLRGRVPNPLRPGAKQGEPGNRQLVDGMFVTVLLEGVEPVLALAIPRSAVLSDQQGNFVYVVDKDNKAQQRRIQLGQSTPDTAVVMAGLQPGEQVITDGIQRVRPGVVVNPGPAAAAPKAPPSGSPASSPARN</sequence>
<dbReference type="InterPro" id="IPR006143">
    <property type="entry name" value="RND_pump_MFP"/>
</dbReference>
<dbReference type="EMBL" id="VWPK01000018">
    <property type="protein sequence ID" value="KAA5611691.1"/>
    <property type="molecule type" value="Genomic_DNA"/>
</dbReference>
<dbReference type="Pfam" id="PF25944">
    <property type="entry name" value="Beta-barrel_RND"/>
    <property type="match status" value="1"/>
</dbReference>
<dbReference type="Pfam" id="PF25967">
    <property type="entry name" value="RND-MFP_C"/>
    <property type="match status" value="1"/>
</dbReference>
<name>A0A5M6ITZ8_9PROT</name>
<dbReference type="PROSITE" id="PS51257">
    <property type="entry name" value="PROKAR_LIPOPROTEIN"/>
    <property type="match status" value="1"/>
</dbReference>
<dbReference type="Gene3D" id="2.40.50.100">
    <property type="match status" value="1"/>
</dbReference>
<feature type="chain" id="PRO_5024371969" evidence="4">
    <location>
        <begin position="23"/>
        <end position="395"/>
    </location>
</feature>
<proteinExistence type="inferred from homology"/>
<reference evidence="9 10" key="1">
    <citation type="submission" date="2019-09" db="EMBL/GenBank/DDBJ databases">
        <title>Genome sequence of Rhodovastum atsumiense, a diverse member of the Acetobacteraceae family of non-sulfur purple photosynthetic bacteria.</title>
        <authorList>
            <person name="Meyer T."/>
            <person name="Kyndt J."/>
        </authorList>
    </citation>
    <scope>NUCLEOTIDE SEQUENCE [LARGE SCALE GENOMIC DNA]</scope>
    <source>
        <strain evidence="9 10">DSM 21279</strain>
    </source>
</reference>
<dbReference type="PANTHER" id="PTHR30158:SF3">
    <property type="entry name" value="MULTIDRUG EFFLUX PUMP SUBUNIT ACRA-RELATED"/>
    <property type="match status" value="1"/>
</dbReference>
<evidence type="ECO:0000256" key="3">
    <source>
        <dbReference type="SAM" id="MobiDB-lite"/>
    </source>
</evidence>
<dbReference type="InterPro" id="IPR058624">
    <property type="entry name" value="MdtA-like_HH"/>
</dbReference>
<evidence type="ECO:0000259" key="5">
    <source>
        <dbReference type="Pfam" id="PF25876"/>
    </source>
</evidence>
<dbReference type="OrthoDB" id="9800613at2"/>
<feature type="domain" description="Multidrug resistance protein MdtA-like C-terminal permuted SH3" evidence="8">
    <location>
        <begin position="304"/>
        <end position="364"/>
    </location>
</feature>
<evidence type="ECO:0000256" key="2">
    <source>
        <dbReference type="ARBA" id="ARBA00009477"/>
    </source>
</evidence>
<dbReference type="Pfam" id="PF25876">
    <property type="entry name" value="HH_MFP_RND"/>
    <property type="match status" value="1"/>
</dbReference>